<evidence type="ECO:0000313" key="3">
    <source>
        <dbReference type="EMBL" id="GAG91261.1"/>
    </source>
</evidence>
<dbReference type="Gene3D" id="1.10.443.10">
    <property type="entry name" value="Intergrase catalytic core"/>
    <property type="match status" value="1"/>
</dbReference>
<dbReference type="GO" id="GO:0015074">
    <property type="term" value="P:DNA integration"/>
    <property type="evidence" value="ECO:0007669"/>
    <property type="project" value="InterPro"/>
</dbReference>
<feature type="domain" description="Tyr recombinase" evidence="2">
    <location>
        <begin position="1"/>
        <end position="59"/>
    </location>
</feature>
<evidence type="ECO:0000259" key="2">
    <source>
        <dbReference type="PROSITE" id="PS51898"/>
    </source>
</evidence>
<name>X1D430_9ZZZZ</name>
<dbReference type="InterPro" id="IPR002104">
    <property type="entry name" value="Integrase_catalytic"/>
</dbReference>
<protein>
    <recommendedName>
        <fullName evidence="2">Tyr recombinase domain-containing protein</fullName>
    </recommendedName>
</protein>
<dbReference type="InterPro" id="IPR011010">
    <property type="entry name" value="DNA_brk_join_enz"/>
</dbReference>
<keyword evidence="1" id="KW-0233">DNA recombination</keyword>
<proteinExistence type="predicted"/>
<feature type="non-terminal residue" evidence="3">
    <location>
        <position position="1"/>
    </location>
</feature>
<dbReference type="GO" id="GO:0003677">
    <property type="term" value="F:DNA binding"/>
    <property type="evidence" value="ECO:0007669"/>
    <property type="project" value="InterPro"/>
</dbReference>
<organism evidence="3">
    <name type="scientific">marine sediment metagenome</name>
    <dbReference type="NCBI Taxonomy" id="412755"/>
    <lineage>
        <taxon>unclassified sequences</taxon>
        <taxon>metagenomes</taxon>
        <taxon>ecological metagenomes</taxon>
    </lineage>
</organism>
<dbReference type="AlphaFoldDB" id="X1D430"/>
<comment type="caution">
    <text evidence="3">The sequence shown here is derived from an EMBL/GenBank/DDBJ whole genome shotgun (WGS) entry which is preliminary data.</text>
</comment>
<accession>X1D430</accession>
<dbReference type="GO" id="GO:0006310">
    <property type="term" value="P:DNA recombination"/>
    <property type="evidence" value="ECO:0007669"/>
    <property type="project" value="UniProtKB-KW"/>
</dbReference>
<dbReference type="EMBL" id="BART01027253">
    <property type="protein sequence ID" value="GAG91261.1"/>
    <property type="molecule type" value="Genomic_DNA"/>
</dbReference>
<dbReference type="Pfam" id="PF00589">
    <property type="entry name" value="Phage_integrase"/>
    <property type="match status" value="1"/>
</dbReference>
<sequence length="87" mass="10006">KAGIKKNIVTHSMRVGCATGMLKSGANIKYVQEQLGHRSIESTEKYIRLMPVDLKKVHSKTHPRELKKERDSHLRTVKTTEIKKRII</sequence>
<reference evidence="3" key="1">
    <citation type="journal article" date="2014" name="Front. Microbiol.">
        <title>High frequency of phylogenetically diverse reductive dehalogenase-homologous genes in deep subseafloor sedimentary metagenomes.</title>
        <authorList>
            <person name="Kawai M."/>
            <person name="Futagami T."/>
            <person name="Toyoda A."/>
            <person name="Takaki Y."/>
            <person name="Nishi S."/>
            <person name="Hori S."/>
            <person name="Arai W."/>
            <person name="Tsubouchi T."/>
            <person name="Morono Y."/>
            <person name="Uchiyama I."/>
            <person name="Ito T."/>
            <person name="Fujiyama A."/>
            <person name="Inagaki F."/>
            <person name="Takami H."/>
        </authorList>
    </citation>
    <scope>NUCLEOTIDE SEQUENCE</scope>
    <source>
        <strain evidence="3">Expedition CK06-06</strain>
    </source>
</reference>
<dbReference type="PROSITE" id="PS51898">
    <property type="entry name" value="TYR_RECOMBINASE"/>
    <property type="match status" value="1"/>
</dbReference>
<evidence type="ECO:0000256" key="1">
    <source>
        <dbReference type="ARBA" id="ARBA00023172"/>
    </source>
</evidence>
<gene>
    <name evidence="3" type="ORF">S01H4_48351</name>
</gene>
<dbReference type="InterPro" id="IPR013762">
    <property type="entry name" value="Integrase-like_cat_sf"/>
</dbReference>
<dbReference type="SUPFAM" id="SSF56349">
    <property type="entry name" value="DNA breaking-rejoining enzymes"/>
    <property type="match status" value="1"/>
</dbReference>